<dbReference type="AlphaFoldDB" id="A0A212FHP1"/>
<evidence type="ECO:0000313" key="3">
    <source>
        <dbReference type="Proteomes" id="UP000007151"/>
    </source>
</evidence>
<comment type="caution">
    <text evidence="2">The sequence shown here is derived from an EMBL/GenBank/DDBJ whole genome shotgun (WGS) entry which is preliminary data.</text>
</comment>
<feature type="region of interest" description="Disordered" evidence="1">
    <location>
        <begin position="41"/>
        <end position="77"/>
    </location>
</feature>
<dbReference type="Proteomes" id="UP000007151">
    <property type="component" value="Unassembled WGS sequence"/>
</dbReference>
<proteinExistence type="predicted"/>
<dbReference type="InParanoid" id="A0A212FHP1"/>
<protein>
    <submittedName>
        <fullName evidence="2">Uncharacterized protein</fullName>
    </submittedName>
</protein>
<gene>
    <name evidence="2" type="ORF">KGM_201288</name>
</gene>
<evidence type="ECO:0000313" key="2">
    <source>
        <dbReference type="EMBL" id="OWR53260.1"/>
    </source>
</evidence>
<organism evidence="2 3">
    <name type="scientific">Danaus plexippus plexippus</name>
    <dbReference type="NCBI Taxonomy" id="278856"/>
    <lineage>
        <taxon>Eukaryota</taxon>
        <taxon>Metazoa</taxon>
        <taxon>Ecdysozoa</taxon>
        <taxon>Arthropoda</taxon>
        <taxon>Hexapoda</taxon>
        <taxon>Insecta</taxon>
        <taxon>Pterygota</taxon>
        <taxon>Neoptera</taxon>
        <taxon>Endopterygota</taxon>
        <taxon>Lepidoptera</taxon>
        <taxon>Glossata</taxon>
        <taxon>Ditrysia</taxon>
        <taxon>Papilionoidea</taxon>
        <taxon>Nymphalidae</taxon>
        <taxon>Danainae</taxon>
        <taxon>Danaini</taxon>
        <taxon>Danaina</taxon>
        <taxon>Danaus</taxon>
        <taxon>Danaus</taxon>
    </lineage>
</organism>
<evidence type="ECO:0000256" key="1">
    <source>
        <dbReference type="SAM" id="MobiDB-lite"/>
    </source>
</evidence>
<feature type="compositionally biased region" description="Basic and acidic residues" evidence="1">
    <location>
        <begin position="41"/>
        <end position="54"/>
    </location>
</feature>
<reference evidence="2 3" key="1">
    <citation type="journal article" date="2011" name="Cell">
        <title>The monarch butterfly genome yields insights into long-distance migration.</title>
        <authorList>
            <person name="Zhan S."/>
            <person name="Merlin C."/>
            <person name="Boore J.L."/>
            <person name="Reppert S.M."/>
        </authorList>
    </citation>
    <scope>NUCLEOTIDE SEQUENCE [LARGE SCALE GENOMIC DNA]</scope>
    <source>
        <strain evidence="2">F-2</strain>
    </source>
</reference>
<dbReference type="eggNOG" id="ENOG502TBTB">
    <property type="taxonomic scope" value="Eukaryota"/>
</dbReference>
<dbReference type="KEGG" id="dpl:KGM_201288"/>
<accession>A0A212FHP1</accession>
<sequence length="189" mass="21906">MVIEVIRRCSKNVILMAAYEQYVDNQGRMWKNNQVRVSQFTKDRESEYEERSPDESPNVTKKSVSTVGFRNNPENQNARPLALRSTQSFTGAIEELRFSNNFQRLNLCNRTNGSSPQKLSAGCPCGCYLRPAALVPFRTRERNTLALHVVSPEVLNYHGYNFEPSQIAMFWKKDCRMFLWKGKNRKQAM</sequence>
<feature type="compositionally biased region" description="Polar residues" evidence="1">
    <location>
        <begin position="55"/>
        <end position="77"/>
    </location>
</feature>
<name>A0A212FHP1_DANPL</name>
<keyword evidence="3" id="KW-1185">Reference proteome</keyword>
<dbReference type="EMBL" id="AGBW02008477">
    <property type="protein sequence ID" value="OWR53260.1"/>
    <property type="molecule type" value="Genomic_DNA"/>
</dbReference>